<proteinExistence type="predicted"/>
<dbReference type="AlphaFoldDB" id="A0A975GPB4"/>
<sequence length="38" mass="4386">MLNLHFSKNSEIGYVKLRRSGVSTFSYSEGENHFSHPE</sequence>
<accession>A0A975GPB4</accession>
<reference evidence="1" key="1">
    <citation type="journal article" date="2021" name="Microb. Physiol.">
        <title>Proteogenomic Insights into the Physiology of Marine, Sulfate-Reducing, Filamentous Desulfonema limicola and Desulfonema magnum.</title>
        <authorList>
            <person name="Schnaars V."/>
            <person name="Wohlbrand L."/>
            <person name="Scheve S."/>
            <person name="Hinrichs C."/>
            <person name="Reinhardt R."/>
            <person name="Rabus R."/>
        </authorList>
    </citation>
    <scope>NUCLEOTIDE SEQUENCE</scope>
    <source>
        <strain evidence="1">4be13</strain>
    </source>
</reference>
<organism evidence="1 2">
    <name type="scientific">Desulfonema magnum</name>
    <dbReference type="NCBI Taxonomy" id="45655"/>
    <lineage>
        <taxon>Bacteria</taxon>
        <taxon>Pseudomonadati</taxon>
        <taxon>Thermodesulfobacteriota</taxon>
        <taxon>Desulfobacteria</taxon>
        <taxon>Desulfobacterales</taxon>
        <taxon>Desulfococcaceae</taxon>
        <taxon>Desulfonema</taxon>
    </lineage>
</organism>
<protein>
    <submittedName>
        <fullName evidence="1">Uncharacterized protein</fullName>
    </submittedName>
</protein>
<gene>
    <name evidence="1" type="ORF">dnm_037690</name>
</gene>
<keyword evidence="2" id="KW-1185">Reference proteome</keyword>
<name>A0A975GPB4_9BACT</name>
<dbReference type="KEGG" id="dmm:dnm_037690"/>
<evidence type="ECO:0000313" key="1">
    <source>
        <dbReference type="EMBL" id="QTA87733.1"/>
    </source>
</evidence>
<dbReference type="Proteomes" id="UP000663722">
    <property type="component" value="Chromosome"/>
</dbReference>
<evidence type="ECO:0000313" key="2">
    <source>
        <dbReference type="Proteomes" id="UP000663722"/>
    </source>
</evidence>
<dbReference type="EMBL" id="CP061800">
    <property type="protein sequence ID" value="QTA87733.1"/>
    <property type="molecule type" value="Genomic_DNA"/>
</dbReference>